<evidence type="ECO:0000313" key="2">
    <source>
        <dbReference type="Proteomes" id="UP000218418"/>
    </source>
</evidence>
<accession>A0A1Z4LWX7</accession>
<dbReference type="Proteomes" id="UP000218418">
    <property type="component" value="Chromosome"/>
</dbReference>
<name>A0A1Z4LWX7_9CYAN</name>
<evidence type="ECO:0000313" key="1">
    <source>
        <dbReference type="EMBL" id="BAY85729.1"/>
    </source>
</evidence>
<dbReference type="AlphaFoldDB" id="A0A1Z4LWX7"/>
<reference evidence="1 2" key="1">
    <citation type="submission" date="2017-06" db="EMBL/GenBank/DDBJ databases">
        <title>Genome sequencing of cyanobaciteial culture collection at National Institute for Environmental Studies (NIES).</title>
        <authorList>
            <person name="Hirose Y."/>
            <person name="Shimura Y."/>
            <person name="Fujisawa T."/>
            <person name="Nakamura Y."/>
            <person name="Kawachi M."/>
        </authorList>
    </citation>
    <scope>NUCLEOTIDE SEQUENCE [LARGE SCALE GENOMIC DNA]</scope>
    <source>
        <strain evidence="1 2">NIES-267</strain>
    </source>
</reference>
<sequence>MIGFEIWLNEKYICTAGIQQNGSLSAITHWVKRTDSTSDEELYLDVGGLSDDLEANHVYLKWVNRQLTIGDEINIKIVQVPEVNKPISEKRELAGFIEEEERRCYERLKQKYEN</sequence>
<dbReference type="OrthoDB" id="583264at2"/>
<keyword evidence="2" id="KW-1185">Reference proteome</keyword>
<dbReference type="EMBL" id="AP018227">
    <property type="protein sequence ID" value="BAY85729.1"/>
    <property type="molecule type" value="Genomic_DNA"/>
</dbReference>
<gene>
    <name evidence="1" type="ORF">NIES267_52300</name>
</gene>
<proteinExistence type="predicted"/>
<protein>
    <submittedName>
        <fullName evidence="1">Uncharacterized protein</fullName>
    </submittedName>
</protein>
<organism evidence="1 2">
    <name type="scientific">Calothrix parasitica NIES-267</name>
    <dbReference type="NCBI Taxonomy" id="1973488"/>
    <lineage>
        <taxon>Bacteria</taxon>
        <taxon>Bacillati</taxon>
        <taxon>Cyanobacteriota</taxon>
        <taxon>Cyanophyceae</taxon>
        <taxon>Nostocales</taxon>
        <taxon>Calotrichaceae</taxon>
        <taxon>Calothrix</taxon>
    </lineage>
</organism>